<dbReference type="GO" id="GO:0016020">
    <property type="term" value="C:membrane"/>
    <property type="evidence" value="ECO:0007669"/>
    <property type="project" value="InterPro"/>
</dbReference>
<dbReference type="RefSeq" id="WP_254011886.1">
    <property type="nucleotide sequence ID" value="NZ_JAMZMM010000092.1"/>
</dbReference>
<dbReference type="PANTHER" id="PTHR43423">
    <property type="entry name" value="ABC TRANSPORTER I FAMILY MEMBER 17"/>
    <property type="match status" value="1"/>
</dbReference>
<keyword evidence="6" id="KW-1185">Reference proteome</keyword>
<dbReference type="PROSITE" id="PS50893">
    <property type="entry name" value="ABC_TRANSPORTER_2"/>
    <property type="match status" value="1"/>
</dbReference>
<dbReference type="GO" id="GO:0016887">
    <property type="term" value="F:ATP hydrolysis activity"/>
    <property type="evidence" value="ECO:0007669"/>
    <property type="project" value="InterPro"/>
</dbReference>
<evidence type="ECO:0000313" key="6">
    <source>
        <dbReference type="Proteomes" id="UP001204953"/>
    </source>
</evidence>
<dbReference type="Gene3D" id="3.40.50.300">
    <property type="entry name" value="P-loop containing nucleotide triphosphate hydrolases"/>
    <property type="match status" value="1"/>
</dbReference>
<dbReference type="PROSITE" id="PS00211">
    <property type="entry name" value="ABC_TRANSPORTER_1"/>
    <property type="match status" value="1"/>
</dbReference>
<proteinExistence type="predicted"/>
<protein>
    <submittedName>
        <fullName evidence="5">ATP-binding cassette domain-containing protein</fullName>
    </submittedName>
</protein>
<keyword evidence="2" id="KW-0547">Nucleotide-binding</keyword>
<keyword evidence="3 5" id="KW-0067">ATP-binding</keyword>
<dbReference type="GO" id="GO:0005524">
    <property type="term" value="F:ATP binding"/>
    <property type="evidence" value="ECO:0007669"/>
    <property type="project" value="UniProtKB-KW"/>
</dbReference>
<dbReference type="InterPro" id="IPR027417">
    <property type="entry name" value="P-loop_NTPase"/>
</dbReference>
<evidence type="ECO:0000259" key="4">
    <source>
        <dbReference type="PROSITE" id="PS50893"/>
    </source>
</evidence>
<reference evidence="5" key="1">
    <citation type="submission" date="2022-06" db="EMBL/GenBank/DDBJ databases">
        <title>New cyanobacteria of genus Symplocastrum in benthos of Lake Baikal.</title>
        <authorList>
            <person name="Sorokovikova E."/>
            <person name="Tikhonova I."/>
            <person name="Krasnopeev A."/>
            <person name="Evseev P."/>
            <person name="Gladkikh A."/>
            <person name="Belykh O."/>
        </authorList>
    </citation>
    <scope>NUCLEOTIDE SEQUENCE</scope>
    <source>
        <strain evidence="5">BBK-W-15</strain>
    </source>
</reference>
<dbReference type="SUPFAM" id="SSF52540">
    <property type="entry name" value="P-loop containing nucleoside triphosphate hydrolases"/>
    <property type="match status" value="1"/>
</dbReference>
<evidence type="ECO:0000256" key="2">
    <source>
        <dbReference type="ARBA" id="ARBA00022741"/>
    </source>
</evidence>
<dbReference type="EMBL" id="JAMZMM010000092">
    <property type="protein sequence ID" value="MCP2729097.1"/>
    <property type="molecule type" value="Genomic_DNA"/>
</dbReference>
<dbReference type="InterPro" id="IPR003439">
    <property type="entry name" value="ABC_transporter-like_ATP-bd"/>
</dbReference>
<dbReference type="Proteomes" id="UP001204953">
    <property type="component" value="Unassembled WGS sequence"/>
</dbReference>
<comment type="caution">
    <text evidence="5">The sequence shown here is derived from an EMBL/GenBank/DDBJ whole genome shotgun (WGS) entry which is preliminary data.</text>
</comment>
<feature type="domain" description="ABC transporter" evidence="4">
    <location>
        <begin position="16"/>
        <end position="254"/>
    </location>
</feature>
<evidence type="ECO:0000256" key="1">
    <source>
        <dbReference type="ARBA" id="ARBA00022448"/>
    </source>
</evidence>
<dbReference type="SMART" id="SM00382">
    <property type="entry name" value="AAA"/>
    <property type="match status" value="1"/>
</dbReference>
<dbReference type="InterPro" id="IPR003593">
    <property type="entry name" value="AAA+_ATPase"/>
</dbReference>
<dbReference type="InterPro" id="IPR017871">
    <property type="entry name" value="ABC_transporter-like_CS"/>
</dbReference>
<dbReference type="CDD" id="cd03225">
    <property type="entry name" value="ABC_cobalt_CbiO_domain1"/>
    <property type="match status" value="1"/>
</dbReference>
<gene>
    <name evidence="5" type="ORF">NJ959_11575</name>
</gene>
<dbReference type="GO" id="GO:0022857">
    <property type="term" value="F:transmembrane transporter activity"/>
    <property type="evidence" value="ECO:0007669"/>
    <property type="project" value="UniProtKB-ARBA"/>
</dbReference>
<name>A0AAE3GV14_9CYAN</name>
<evidence type="ECO:0000313" key="5">
    <source>
        <dbReference type="EMBL" id="MCP2729097.1"/>
    </source>
</evidence>
<organism evidence="5 6">
    <name type="scientific">Limnofasciculus baicalensis BBK-W-15</name>
    <dbReference type="NCBI Taxonomy" id="2699891"/>
    <lineage>
        <taxon>Bacteria</taxon>
        <taxon>Bacillati</taxon>
        <taxon>Cyanobacteriota</taxon>
        <taxon>Cyanophyceae</taxon>
        <taxon>Coleofasciculales</taxon>
        <taxon>Coleofasciculaceae</taxon>
        <taxon>Limnofasciculus</taxon>
        <taxon>Limnofasciculus baicalensis</taxon>
    </lineage>
</organism>
<keyword evidence="1" id="KW-0813">Transport</keyword>
<evidence type="ECO:0000256" key="3">
    <source>
        <dbReference type="ARBA" id="ARBA00022840"/>
    </source>
</evidence>
<dbReference type="PANTHER" id="PTHR43423:SF1">
    <property type="entry name" value="ABC TRANSPORTER I FAMILY MEMBER 17"/>
    <property type="match status" value="1"/>
</dbReference>
<accession>A0AAE3GV14</accession>
<sequence>MNFEEVLEPQIQSPQLELKEVSLVTEGKGALKGMPILTGISLAVNRGERICIIGSSGAGKTSLLRLLNRLEEPTGGIIYLDDRDYRKIPVLDLRRAVMLLLQEPKLLGMTVREALDYPLVLQKFSRNAIEQRVEMMRELFHIPNEWLERTELQLSAGQRQLVAIARALVIQPKILLLDEPTSALDAGTGIHVLNVLVDLAENQGMTILMVNHQLDMAQRFCDRVFYLQQGQLLEDTSSIQMDWQYLRERLVDAETQASQEWF</sequence>
<dbReference type="Pfam" id="PF00005">
    <property type="entry name" value="ABC_tran"/>
    <property type="match status" value="1"/>
</dbReference>
<dbReference type="InterPro" id="IPR015856">
    <property type="entry name" value="ABC_transpr_CbiO/EcfA_su"/>
</dbReference>
<dbReference type="AlphaFoldDB" id="A0AAE3GV14"/>